<dbReference type="Pfam" id="PF16326">
    <property type="entry name" value="ABC_tran_CTD"/>
    <property type="match status" value="1"/>
</dbReference>
<dbReference type="PROSITE" id="PS50893">
    <property type="entry name" value="ABC_TRANSPORTER_2"/>
    <property type="match status" value="2"/>
</dbReference>
<dbReference type="Pfam" id="PF00005">
    <property type="entry name" value="ABC_tran"/>
    <property type="match status" value="2"/>
</dbReference>
<sequence>MASPTRAPVLALKDVRLADGAKPLFDGVDLALEPRVRACLVGRNGAGKSTLLKVLAGQGVEADSGERSVQPGARIVYVSQEPEIIGETLLDYCTAGGAQDYEAQAALADFGLDPEKGTQGLSGGEKRRAALSRAFAEQPDVLLLDEPTNHLDIFAIQTLEEELAGSKCAALIVSHDRAFLNRVTQRTFWLEHRKVRRLDKGFGEFETWSEQVLAAEADEERRLNKVLERENAWLARGVQGRRARNEGRRRALMDLRAQKKDLQGDKRGAMYMAIESAATSGKKVVEAKHVTKKFGERVIVEDFSTRIMRGDRVALVGPNGAGKTTLVRMLLGELALDAGTVTLGTNLEVSYIDQGRMALSDKITLWDFLTPGGGDSIIVRGQAKHVAGYAKEFLFTEAQLRQPVTSLSGGERNRLLLARALANPTNLMVLDEPTNDLDMDTLDLLEDLLADFDGTLILVSHDRDFIDRLATSTIAMNGHGKVLETPGGWTDLIDQSPDFFKGARGAAAGSSFTPVARDTKASAPVAPPPPKKAGKLTFKDQRRLEECEALIAKSPAIIAKFEQTLADPNLYSRDPATFDKTMKALDKARADLEQAEMEWLELEEKKESLANG</sequence>
<keyword evidence="2 5" id="KW-0067">ATP-binding</keyword>
<name>A0ABY4ZPS7_9CAUL</name>
<dbReference type="PROSITE" id="PS00211">
    <property type="entry name" value="ABC_TRANSPORTER_1"/>
    <property type="match status" value="2"/>
</dbReference>
<gene>
    <name evidence="5" type="ORF">MZV50_19355</name>
</gene>
<dbReference type="InterPro" id="IPR037118">
    <property type="entry name" value="Val-tRNA_synth_C_sf"/>
</dbReference>
<evidence type="ECO:0000313" key="6">
    <source>
        <dbReference type="Proteomes" id="UP001057520"/>
    </source>
</evidence>
<feature type="coiled-coil region" evidence="3">
    <location>
        <begin position="578"/>
        <end position="612"/>
    </location>
</feature>
<dbReference type="InterPro" id="IPR032524">
    <property type="entry name" value="ABC_tran_C"/>
</dbReference>
<dbReference type="PANTHER" id="PTHR42855">
    <property type="entry name" value="ABC TRANSPORTER ATP-BINDING SUBUNIT"/>
    <property type="match status" value="1"/>
</dbReference>
<keyword evidence="1" id="KW-0547">Nucleotide-binding</keyword>
<keyword evidence="3" id="KW-0175">Coiled coil</keyword>
<dbReference type="CDD" id="cd00882">
    <property type="entry name" value="Ras_like_GTPase"/>
    <property type="match status" value="1"/>
</dbReference>
<dbReference type="GO" id="GO:0005524">
    <property type="term" value="F:ATP binding"/>
    <property type="evidence" value="ECO:0007669"/>
    <property type="project" value="UniProtKB-KW"/>
</dbReference>
<dbReference type="PANTHER" id="PTHR42855:SF1">
    <property type="entry name" value="ABC TRANSPORTER DOMAIN-CONTAINING PROTEIN"/>
    <property type="match status" value="1"/>
</dbReference>
<dbReference type="CDD" id="cd03221">
    <property type="entry name" value="ABCF_EF-3"/>
    <property type="match status" value="2"/>
</dbReference>
<proteinExistence type="predicted"/>
<dbReference type="InterPro" id="IPR051309">
    <property type="entry name" value="ABCF_ATPase"/>
</dbReference>
<evidence type="ECO:0000256" key="3">
    <source>
        <dbReference type="SAM" id="Coils"/>
    </source>
</evidence>
<feature type="domain" description="ABC transporter" evidence="4">
    <location>
        <begin position="285"/>
        <end position="505"/>
    </location>
</feature>
<evidence type="ECO:0000256" key="1">
    <source>
        <dbReference type="ARBA" id="ARBA00022741"/>
    </source>
</evidence>
<protein>
    <submittedName>
        <fullName evidence="5">ABC-F family ATP-binding cassette domain-containing protein</fullName>
    </submittedName>
</protein>
<dbReference type="Gene3D" id="3.40.50.300">
    <property type="entry name" value="P-loop containing nucleotide triphosphate hydrolases"/>
    <property type="match status" value="2"/>
</dbReference>
<dbReference type="InterPro" id="IPR003439">
    <property type="entry name" value="ABC_transporter-like_ATP-bd"/>
</dbReference>
<reference evidence="5 6" key="1">
    <citation type="submission" date="2022-04" db="EMBL/GenBank/DDBJ databases">
        <title>Genome sequence of soybean root-associated Caulobacter segnis RL271.</title>
        <authorList>
            <person name="Longley R."/>
            <person name="Bonito G."/>
            <person name="Trigodet F."/>
            <person name="Crosson S."/>
            <person name="Fiebig A."/>
        </authorList>
    </citation>
    <scope>NUCLEOTIDE SEQUENCE [LARGE SCALE GENOMIC DNA]</scope>
    <source>
        <strain evidence="5 6">RL271</strain>
    </source>
</reference>
<dbReference type="SMART" id="SM00382">
    <property type="entry name" value="AAA"/>
    <property type="match status" value="2"/>
</dbReference>
<evidence type="ECO:0000259" key="4">
    <source>
        <dbReference type="PROSITE" id="PS50893"/>
    </source>
</evidence>
<keyword evidence="6" id="KW-1185">Reference proteome</keyword>
<dbReference type="SUPFAM" id="SSF52540">
    <property type="entry name" value="P-loop containing nucleoside triphosphate hydrolases"/>
    <property type="match status" value="2"/>
</dbReference>
<evidence type="ECO:0000313" key="5">
    <source>
        <dbReference type="EMBL" id="USQ94711.1"/>
    </source>
</evidence>
<dbReference type="InterPro" id="IPR017871">
    <property type="entry name" value="ABC_transporter-like_CS"/>
</dbReference>
<dbReference type="InterPro" id="IPR027417">
    <property type="entry name" value="P-loop_NTPase"/>
</dbReference>
<dbReference type="Gene3D" id="1.10.287.380">
    <property type="entry name" value="Valyl-tRNA synthetase, C-terminal domain"/>
    <property type="match status" value="1"/>
</dbReference>
<organism evidence="5 6">
    <name type="scientific">Caulobacter segnis</name>
    <dbReference type="NCBI Taxonomy" id="88688"/>
    <lineage>
        <taxon>Bacteria</taxon>
        <taxon>Pseudomonadati</taxon>
        <taxon>Pseudomonadota</taxon>
        <taxon>Alphaproteobacteria</taxon>
        <taxon>Caulobacterales</taxon>
        <taxon>Caulobacteraceae</taxon>
        <taxon>Caulobacter</taxon>
    </lineage>
</organism>
<dbReference type="InterPro" id="IPR003593">
    <property type="entry name" value="AAA+_ATPase"/>
</dbReference>
<dbReference type="Proteomes" id="UP001057520">
    <property type="component" value="Chromosome"/>
</dbReference>
<dbReference type="EMBL" id="CP096040">
    <property type="protein sequence ID" value="USQ94711.1"/>
    <property type="molecule type" value="Genomic_DNA"/>
</dbReference>
<accession>A0ABY4ZPS7</accession>
<evidence type="ECO:0000256" key="2">
    <source>
        <dbReference type="ARBA" id="ARBA00022840"/>
    </source>
</evidence>
<feature type="domain" description="ABC transporter" evidence="4">
    <location>
        <begin position="10"/>
        <end position="217"/>
    </location>
</feature>